<dbReference type="PANTHER" id="PTHR10033">
    <property type="entry name" value="CALSEQUESTRIN"/>
    <property type="match status" value="1"/>
</dbReference>
<dbReference type="InParanoid" id="E3K6N3"/>
<dbReference type="PANTHER" id="PTHR10033:SF0">
    <property type="entry name" value="CALSEQUESTRIN"/>
    <property type="match status" value="1"/>
</dbReference>
<reference key="1">
    <citation type="submission" date="2007-01" db="EMBL/GenBank/DDBJ databases">
        <title>The Genome Sequence of Puccinia graminis f. sp. tritici Strain CRL 75-36-700-3.</title>
        <authorList>
            <consortium name="The Broad Institute Genome Sequencing Platform"/>
            <person name="Birren B."/>
            <person name="Lander E."/>
            <person name="Galagan J."/>
            <person name="Nusbaum C."/>
            <person name="Devon K."/>
            <person name="Cuomo C."/>
            <person name="Jaffe D."/>
            <person name="Butler J."/>
            <person name="Alvarez P."/>
            <person name="Gnerre S."/>
            <person name="Grabherr M."/>
            <person name="Mauceli E."/>
            <person name="Brockman W."/>
            <person name="Young S."/>
            <person name="LaButti K."/>
            <person name="Sykes S."/>
            <person name="DeCaprio D."/>
            <person name="Crawford M."/>
            <person name="Koehrsen M."/>
            <person name="Engels R."/>
            <person name="Montgomery P."/>
            <person name="Pearson M."/>
            <person name="Howarth C."/>
            <person name="Larson L."/>
            <person name="White J."/>
            <person name="Zeng Q."/>
            <person name="Kodira C."/>
            <person name="Yandava C."/>
            <person name="Alvarado L."/>
            <person name="O'Leary S."/>
            <person name="Szabo L."/>
            <person name="Dean R."/>
            <person name="Schein J."/>
        </authorList>
    </citation>
    <scope>NUCLEOTIDE SEQUENCE</scope>
    <source>
        <strain>CRL 75-36-700-3</strain>
    </source>
</reference>
<dbReference type="EMBL" id="DS178274">
    <property type="protein sequence ID" value="EFP80167.2"/>
    <property type="molecule type" value="Genomic_DNA"/>
</dbReference>
<evidence type="ECO:0000313" key="2">
    <source>
        <dbReference type="EMBL" id="EFP80167.2"/>
    </source>
</evidence>
<dbReference type="HOGENOM" id="CLU_025212_0_1_1"/>
<sequence>MASTRSSQAKRKTPNRFQSSISAFNKQGKQPPTTRTKKAAAKSTLSKKKSSKSKKQQTSNSSSQGHRSPSPTQTQGAQNNPDPESSDSTSNSSSSSDSDSGSPLIGFTLENFQTKLSSWSANQLRKTLQQKKNLSNRVPVDVQEALQLLQQNYLKSKLMLALIGNIGEKTVNKYLGENKPPRKKCGWNRYVAFSLESLKHPVPPKGTSEGWDERNIQMGKAWDLLTDDEKEVFGSRVFQHFSKIPCGYDDEEDDDDTSGQLTPEEIGLYEPLYQSLVNHEKVKAFTANRPESEGQNTGEVYKKALKNVLKLNSELYTTSNMYNTTYYLLSATRAPGINSFCKEYSNDPAWLALAEKRWNSKETFEAYSHGRQIQASLEDIEGGPASSKPLREGDTLKKKLRAALNRLLANALRLPKATFPKNADPAKSILEKDSELRIVQSEGSRLSKDALLLGFEKMQKLDKEKWMADIESGHFKIEIVQSS</sequence>
<protein>
    <submittedName>
        <fullName evidence="2">Uncharacterized protein</fullName>
    </submittedName>
</protein>
<accession>E3K6N3</accession>
<organism evidence="2 3">
    <name type="scientific">Puccinia graminis f. sp. tritici (strain CRL 75-36-700-3 / race SCCL)</name>
    <name type="common">Black stem rust fungus</name>
    <dbReference type="NCBI Taxonomy" id="418459"/>
    <lineage>
        <taxon>Eukaryota</taxon>
        <taxon>Fungi</taxon>
        <taxon>Dikarya</taxon>
        <taxon>Basidiomycota</taxon>
        <taxon>Pucciniomycotina</taxon>
        <taxon>Pucciniomycetes</taxon>
        <taxon>Pucciniales</taxon>
        <taxon>Pucciniaceae</taxon>
        <taxon>Puccinia</taxon>
    </lineage>
</organism>
<dbReference type="VEuPathDB" id="FungiDB:PGTG_05392"/>
<keyword evidence="3" id="KW-1185">Reference proteome</keyword>
<feature type="compositionally biased region" description="Polar residues" evidence="1">
    <location>
        <begin position="65"/>
        <end position="83"/>
    </location>
</feature>
<evidence type="ECO:0000256" key="1">
    <source>
        <dbReference type="SAM" id="MobiDB-lite"/>
    </source>
</evidence>
<proteinExistence type="predicted"/>
<dbReference type="RefSeq" id="XP_003324586.2">
    <property type="nucleotide sequence ID" value="XM_003324538.2"/>
</dbReference>
<dbReference type="AlphaFoldDB" id="E3K6N3"/>
<evidence type="ECO:0000313" key="3">
    <source>
        <dbReference type="Proteomes" id="UP000008783"/>
    </source>
</evidence>
<feature type="compositionally biased region" description="Low complexity" evidence="1">
    <location>
        <begin position="86"/>
        <end position="102"/>
    </location>
</feature>
<dbReference type="GO" id="GO:0005509">
    <property type="term" value="F:calcium ion binding"/>
    <property type="evidence" value="ECO:0000318"/>
    <property type="project" value="GO_Central"/>
</dbReference>
<dbReference type="KEGG" id="pgr:PGTG_05392"/>
<feature type="compositionally biased region" description="Basic residues" evidence="1">
    <location>
        <begin position="35"/>
        <end position="55"/>
    </location>
</feature>
<gene>
    <name evidence="2" type="ORF">PGTG_05392</name>
</gene>
<dbReference type="OrthoDB" id="2499072at2759"/>
<reference evidence="3" key="2">
    <citation type="journal article" date="2011" name="Proc. Natl. Acad. Sci. U.S.A.">
        <title>Obligate biotrophy features unraveled by the genomic analysis of rust fungi.</title>
        <authorList>
            <person name="Duplessis S."/>
            <person name="Cuomo C.A."/>
            <person name="Lin Y.-C."/>
            <person name="Aerts A."/>
            <person name="Tisserant E."/>
            <person name="Veneault-Fourrey C."/>
            <person name="Joly D.L."/>
            <person name="Hacquard S."/>
            <person name="Amselem J."/>
            <person name="Cantarel B.L."/>
            <person name="Chiu R."/>
            <person name="Coutinho P.M."/>
            <person name="Feau N."/>
            <person name="Field M."/>
            <person name="Frey P."/>
            <person name="Gelhaye E."/>
            <person name="Goldberg J."/>
            <person name="Grabherr M.G."/>
            <person name="Kodira C.D."/>
            <person name="Kohler A."/>
            <person name="Kuees U."/>
            <person name="Lindquist E.A."/>
            <person name="Lucas S.M."/>
            <person name="Mago R."/>
            <person name="Mauceli E."/>
            <person name="Morin E."/>
            <person name="Murat C."/>
            <person name="Pangilinan J.L."/>
            <person name="Park R."/>
            <person name="Pearson M."/>
            <person name="Quesneville H."/>
            <person name="Rouhier N."/>
            <person name="Sakthikumar S."/>
            <person name="Salamov A.A."/>
            <person name="Schmutz J."/>
            <person name="Selles B."/>
            <person name="Shapiro H."/>
            <person name="Tanguay P."/>
            <person name="Tuskan G.A."/>
            <person name="Henrissat B."/>
            <person name="Van de Peer Y."/>
            <person name="Rouze P."/>
            <person name="Ellis J.G."/>
            <person name="Dodds P.N."/>
            <person name="Schein J.E."/>
            <person name="Zhong S."/>
            <person name="Hamelin R.C."/>
            <person name="Grigoriev I.V."/>
            <person name="Szabo L.J."/>
            <person name="Martin F."/>
        </authorList>
    </citation>
    <scope>NUCLEOTIDE SEQUENCE [LARGE SCALE GENOMIC DNA]</scope>
    <source>
        <strain evidence="3">CRL 75-36-700-3 / race SCCL</strain>
    </source>
</reference>
<dbReference type="Proteomes" id="UP000008783">
    <property type="component" value="Unassembled WGS sequence"/>
</dbReference>
<dbReference type="GO" id="GO:0033018">
    <property type="term" value="C:sarcoplasmic reticulum lumen"/>
    <property type="evidence" value="ECO:0000318"/>
    <property type="project" value="GO_Central"/>
</dbReference>
<dbReference type="GeneID" id="10534346"/>
<feature type="compositionally biased region" description="Polar residues" evidence="1">
    <location>
        <begin position="15"/>
        <end position="34"/>
    </location>
</feature>
<dbReference type="GO" id="GO:0051279">
    <property type="term" value="P:regulation of release of sequestered calcium ion into cytosol"/>
    <property type="evidence" value="ECO:0000318"/>
    <property type="project" value="GO_Central"/>
</dbReference>
<name>E3K6N3_PUCGT</name>
<feature type="region of interest" description="Disordered" evidence="1">
    <location>
        <begin position="1"/>
        <end position="106"/>
    </location>
</feature>